<evidence type="ECO:0000313" key="2">
    <source>
        <dbReference type="Proteomes" id="UP000275408"/>
    </source>
</evidence>
<keyword evidence="2" id="KW-1185">Reference proteome</keyword>
<proteinExistence type="predicted"/>
<name>A0A3M6TI99_POCDA</name>
<dbReference type="Proteomes" id="UP000275408">
    <property type="component" value="Unassembled WGS sequence"/>
</dbReference>
<comment type="caution">
    <text evidence="1">The sequence shown here is derived from an EMBL/GenBank/DDBJ whole genome shotgun (WGS) entry which is preliminary data.</text>
</comment>
<sequence length="87" mass="9766">MAIVAIIIQIQVMTKRARLSVTKVLYLNPNNSARSLSTLITVVVNKDTPHKIVLDVAQILPVHDRRCIEWLHYKANTEVGSCQASKE</sequence>
<accession>A0A3M6TI99</accession>
<dbReference type="EMBL" id="RCHS01003525">
    <property type="protein sequence ID" value="RMX41147.1"/>
    <property type="molecule type" value="Genomic_DNA"/>
</dbReference>
<gene>
    <name evidence="1" type="ORF">pdam_00013993</name>
</gene>
<protein>
    <submittedName>
        <fullName evidence="1">Uncharacterized protein</fullName>
    </submittedName>
</protein>
<dbReference type="AlphaFoldDB" id="A0A3M6TI99"/>
<reference evidence="1 2" key="1">
    <citation type="journal article" date="2018" name="Sci. Rep.">
        <title>Comparative analysis of the Pocillopora damicornis genome highlights role of immune system in coral evolution.</title>
        <authorList>
            <person name="Cunning R."/>
            <person name="Bay R.A."/>
            <person name="Gillette P."/>
            <person name="Baker A.C."/>
            <person name="Traylor-Knowles N."/>
        </authorList>
    </citation>
    <scope>NUCLEOTIDE SEQUENCE [LARGE SCALE GENOMIC DNA]</scope>
    <source>
        <strain evidence="1">RSMAS</strain>
        <tissue evidence="1">Whole animal</tissue>
    </source>
</reference>
<evidence type="ECO:0000313" key="1">
    <source>
        <dbReference type="EMBL" id="RMX41147.1"/>
    </source>
</evidence>
<organism evidence="1 2">
    <name type="scientific">Pocillopora damicornis</name>
    <name type="common">Cauliflower coral</name>
    <name type="synonym">Millepora damicornis</name>
    <dbReference type="NCBI Taxonomy" id="46731"/>
    <lineage>
        <taxon>Eukaryota</taxon>
        <taxon>Metazoa</taxon>
        <taxon>Cnidaria</taxon>
        <taxon>Anthozoa</taxon>
        <taxon>Hexacorallia</taxon>
        <taxon>Scleractinia</taxon>
        <taxon>Astrocoeniina</taxon>
        <taxon>Pocilloporidae</taxon>
        <taxon>Pocillopora</taxon>
    </lineage>
</organism>